<feature type="transmembrane region" description="Helical" evidence="7">
    <location>
        <begin position="542"/>
        <end position="561"/>
    </location>
</feature>
<feature type="transmembrane region" description="Helical" evidence="7">
    <location>
        <begin position="103"/>
        <end position="124"/>
    </location>
</feature>
<dbReference type="AlphaFoldDB" id="A0AAV1CB96"/>
<reference evidence="8" key="1">
    <citation type="submission" date="2023-03" db="EMBL/GenBank/DDBJ databases">
        <authorList>
            <person name="Julca I."/>
        </authorList>
    </citation>
    <scope>NUCLEOTIDE SEQUENCE</scope>
</reference>
<sequence length="591" mass="66354">MEGGGIKSESSKDYTQDGTVDLHGQPVLAHKTGKWKACSFLVGYEAFERMAFYGIASNLVVYLTTQLHEDTVSSVRNVNNWSGSVWMTPILGAYIADTYLGRFWTFTISSLIYVMGMVMLTMAVSVKFLRPTCFNGICNKASSLQVAFFYVSLYIIAIGAGGTKPNISTFGADQFDDFNPTEKQFKQSFFNWWMFSAFIGALFATLGLVYIQENLGWALGYGIPTVGLVISLILFYVGTPFYRHKVKKTKSPMADFLRVLITAIANRKLELPIHPSELHELDQHYYITTGRRQIHHTAVFRFLDKAAIRPAGQDKPSKDPCTVTQVEESKLILGMTMIWLVTLIPSTIWAQINTLFVKQGTTLDRHLSKNFQIPAASLGSFVILSMLVAVPFYDRYFVPFVRKKTGNPRGITLLQRLGIGIAIQLLAIAVAYVVEVKRMRVIKEHKIKGPNEIVPMTVLTLLPQYILLGIADIFNAIGLLEFFYDQSPEDMRSLGTSYFTSGIGIGNFLNSFLVTVVDRVSGRNGRGKSWIGKNLNDSHLDYYYGFLLVISVINLGIYLWASRKYVYKRESNEVKVGCIELDDKPNEKVPV</sequence>
<evidence type="ECO:0000256" key="2">
    <source>
        <dbReference type="ARBA" id="ARBA00005982"/>
    </source>
</evidence>
<feature type="transmembrane region" description="Helical" evidence="7">
    <location>
        <begin position="372"/>
        <end position="393"/>
    </location>
</feature>
<dbReference type="PANTHER" id="PTHR11654">
    <property type="entry name" value="OLIGOPEPTIDE TRANSPORTER-RELATED"/>
    <property type="match status" value="1"/>
</dbReference>
<dbReference type="EMBL" id="OX459118">
    <property type="protein sequence ID" value="CAI9091828.1"/>
    <property type="molecule type" value="Genomic_DNA"/>
</dbReference>
<organism evidence="8 9">
    <name type="scientific">Oldenlandia corymbosa var. corymbosa</name>
    <dbReference type="NCBI Taxonomy" id="529605"/>
    <lineage>
        <taxon>Eukaryota</taxon>
        <taxon>Viridiplantae</taxon>
        <taxon>Streptophyta</taxon>
        <taxon>Embryophyta</taxon>
        <taxon>Tracheophyta</taxon>
        <taxon>Spermatophyta</taxon>
        <taxon>Magnoliopsida</taxon>
        <taxon>eudicotyledons</taxon>
        <taxon>Gunneridae</taxon>
        <taxon>Pentapetalae</taxon>
        <taxon>asterids</taxon>
        <taxon>lamiids</taxon>
        <taxon>Gentianales</taxon>
        <taxon>Rubiaceae</taxon>
        <taxon>Rubioideae</taxon>
        <taxon>Spermacoceae</taxon>
        <taxon>Hedyotis-Oldenlandia complex</taxon>
        <taxon>Oldenlandia</taxon>
    </lineage>
</organism>
<dbReference type="CDD" id="cd17417">
    <property type="entry name" value="MFS_NPF5"/>
    <property type="match status" value="1"/>
</dbReference>
<evidence type="ECO:0000256" key="4">
    <source>
        <dbReference type="ARBA" id="ARBA00022989"/>
    </source>
</evidence>
<keyword evidence="5 7" id="KW-0472">Membrane</keyword>
<dbReference type="SUPFAM" id="SSF103473">
    <property type="entry name" value="MFS general substrate transporter"/>
    <property type="match status" value="1"/>
</dbReference>
<feature type="transmembrane region" description="Helical" evidence="7">
    <location>
        <begin position="217"/>
        <end position="238"/>
    </location>
</feature>
<protein>
    <submittedName>
        <fullName evidence="8">OLC1v1021923C1</fullName>
    </submittedName>
</protein>
<dbReference type="Pfam" id="PF00854">
    <property type="entry name" value="PTR2"/>
    <property type="match status" value="1"/>
</dbReference>
<evidence type="ECO:0000313" key="9">
    <source>
        <dbReference type="Proteomes" id="UP001161247"/>
    </source>
</evidence>
<feature type="transmembrane region" description="Helical" evidence="7">
    <location>
        <begin position="413"/>
        <end position="434"/>
    </location>
</feature>
<evidence type="ECO:0000256" key="6">
    <source>
        <dbReference type="ARBA" id="ARBA00044504"/>
    </source>
</evidence>
<dbReference type="InterPro" id="IPR036259">
    <property type="entry name" value="MFS_trans_sf"/>
</dbReference>
<dbReference type="Proteomes" id="UP001161247">
    <property type="component" value="Chromosome 1"/>
</dbReference>
<dbReference type="InterPro" id="IPR000109">
    <property type="entry name" value="POT_fam"/>
</dbReference>
<feature type="transmembrane region" description="Helical" evidence="7">
    <location>
        <begin position="192"/>
        <end position="211"/>
    </location>
</feature>
<evidence type="ECO:0000313" key="8">
    <source>
        <dbReference type="EMBL" id="CAI9091828.1"/>
    </source>
</evidence>
<evidence type="ECO:0000256" key="1">
    <source>
        <dbReference type="ARBA" id="ARBA00004141"/>
    </source>
</evidence>
<dbReference type="InterPro" id="IPR044739">
    <property type="entry name" value="NRT1/PTR"/>
</dbReference>
<comment type="similarity">
    <text evidence="6">Belongs to the major facilitator superfamily. Phosphate:H(+) symporter (TC 2.A.1.9) family.</text>
</comment>
<feature type="transmembrane region" description="Helical" evidence="7">
    <location>
        <begin position="331"/>
        <end position="352"/>
    </location>
</feature>
<comment type="similarity">
    <text evidence="2">Belongs to the major facilitator superfamily. Proton-dependent oligopeptide transporter (POT/PTR) (TC 2.A.17) family.</text>
</comment>
<evidence type="ECO:0000256" key="7">
    <source>
        <dbReference type="SAM" id="Phobius"/>
    </source>
</evidence>
<keyword evidence="3 7" id="KW-0812">Transmembrane</keyword>
<dbReference type="GO" id="GO:0071916">
    <property type="term" value="F:dipeptide transmembrane transporter activity"/>
    <property type="evidence" value="ECO:0007669"/>
    <property type="project" value="InterPro"/>
</dbReference>
<feature type="transmembrane region" description="Helical" evidence="7">
    <location>
        <begin position="144"/>
        <end position="162"/>
    </location>
</feature>
<keyword evidence="4 7" id="KW-1133">Transmembrane helix</keyword>
<comment type="subcellular location">
    <subcellularLocation>
        <location evidence="1">Membrane</location>
        <topology evidence="1">Multi-pass membrane protein</topology>
    </subcellularLocation>
</comment>
<dbReference type="GO" id="GO:0016020">
    <property type="term" value="C:membrane"/>
    <property type="evidence" value="ECO:0007669"/>
    <property type="project" value="UniProtKB-SubCell"/>
</dbReference>
<evidence type="ECO:0000256" key="5">
    <source>
        <dbReference type="ARBA" id="ARBA00023136"/>
    </source>
</evidence>
<feature type="transmembrane region" description="Helical" evidence="7">
    <location>
        <begin position="465"/>
        <end position="484"/>
    </location>
</feature>
<name>A0AAV1CB96_OLDCO</name>
<feature type="transmembrane region" description="Helical" evidence="7">
    <location>
        <begin position="496"/>
        <end position="517"/>
    </location>
</feature>
<accession>A0AAV1CB96</accession>
<keyword evidence="9" id="KW-1185">Reference proteome</keyword>
<dbReference type="Gene3D" id="1.20.1250.20">
    <property type="entry name" value="MFS general substrate transporter like domains"/>
    <property type="match status" value="1"/>
</dbReference>
<gene>
    <name evidence="8" type="ORF">OLC1_LOCUS3652</name>
</gene>
<proteinExistence type="inferred from homology"/>
<dbReference type="GO" id="GO:0042937">
    <property type="term" value="F:tripeptide transmembrane transporter activity"/>
    <property type="evidence" value="ECO:0007669"/>
    <property type="project" value="InterPro"/>
</dbReference>
<evidence type="ECO:0000256" key="3">
    <source>
        <dbReference type="ARBA" id="ARBA00022692"/>
    </source>
</evidence>